<dbReference type="GO" id="GO:0016407">
    <property type="term" value="F:acetyltransferase activity"/>
    <property type="evidence" value="ECO:0007669"/>
    <property type="project" value="TreeGrafter"/>
</dbReference>
<dbReference type="InterPro" id="IPR036625">
    <property type="entry name" value="E3-bd_dom_sf"/>
</dbReference>
<feature type="region of interest" description="Disordered" evidence="7">
    <location>
        <begin position="192"/>
        <end position="226"/>
    </location>
</feature>
<feature type="domain" description="Peripheral subunit-binding (PSBD)" evidence="9">
    <location>
        <begin position="152"/>
        <end position="189"/>
    </location>
</feature>
<comment type="caution">
    <text evidence="10">The sequence shown here is derived from an EMBL/GenBank/DDBJ whole genome shotgun (WGS) entry which is preliminary data.</text>
</comment>
<keyword evidence="5 6" id="KW-0012">Acyltransferase</keyword>
<dbReference type="PANTHER" id="PTHR43178:SF5">
    <property type="entry name" value="LIPOAMIDE ACYLTRANSFERASE COMPONENT OF BRANCHED-CHAIN ALPHA-KETO ACID DEHYDROGENASE COMPLEX, MITOCHONDRIAL"/>
    <property type="match status" value="1"/>
</dbReference>
<dbReference type="GO" id="GO:0005737">
    <property type="term" value="C:cytoplasm"/>
    <property type="evidence" value="ECO:0007669"/>
    <property type="project" value="TreeGrafter"/>
</dbReference>
<evidence type="ECO:0000259" key="8">
    <source>
        <dbReference type="PROSITE" id="PS50968"/>
    </source>
</evidence>
<dbReference type="Proteomes" id="UP000051166">
    <property type="component" value="Unassembled WGS sequence"/>
</dbReference>
<evidence type="ECO:0000256" key="6">
    <source>
        <dbReference type="RuleBase" id="RU003423"/>
    </source>
</evidence>
<dbReference type="Pfam" id="PF02817">
    <property type="entry name" value="E3_binding"/>
    <property type="match status" value="1"/>
</dbReference>
<feature type="compositionally biased region" description="Low complexity" evidence="7">
    <location>
        <begin position="207"/>
        <end position="219"/>
    </location>
</feature>
<dbReference type="RefSeq" id="WP_056961899.1">
    <property type="nucleotide sequence ID" value="NZ_AZFQ01000055.1"/>
</dbReference>
<dbReference type="SUPFAM" id="SSF47005">
    <property type="entry name" value="Peripheral subunit-binding domain of 2-oxo acid dehydrogenase complex"/>
    <property type="match status" value="1"/>
</dbReference>
<dbReference type="AlphaFoldDB" id="A0A0R1UZY0"/>
<gene>
    <name evidence="10" type="ORF">FD50_GL002001</name>
</gene>
<reference evidence="10 11" key="1">
    <citation type="journal article" date="2015" name="Genome Announc.">
        <title>Expanding the biotechnology potential of lactobacilli through comparative genomics of 213 strains and associated genera.</title>
        <authorList>
            <person name="Sun Z."/>
            <person name="Harris H.M."/>
            <person name="McCann A."/>
            <person name="Guo C."/>
            <person name="Argimon S."/>
            <person name="Zhang W."/>
            <person name="Yang X."/>
            <person name="Jeffery I.B."/>
            <person name="Cooney J.C."/>
            <person name="Kagawa T.F."/>
            <person name="Liu W."/>
            <person name="Song Y."/>
            <person name="Salvetti E."/>
            <person name="Wrobel A."/>
            <person name="Rasinkangas P."/>
            <person name="Parkhill J."/>
            <person name="Rea M.C."/>
            <person name="O'Sullivan O."/>
            <person name="Ritari J."/>
            <person name="Douillard F.P."/>
            <person name="Paul Ross R."/>
            <person name="Yang R."/>
            <person name="Briner A.E."/>
            <person name="Felis G.E."/>
            <person name="de Vos W.M."/>
            <person name="Barrangou R."/>
            <person name="Klaenhammer T.R."/>
            <person name="Caufield P.W."/>
            <person name="Cui Y."/>
            <person name="Zhang H."/>
            <person name="O'Toole P.W."/>
        </authorList>
    </citation>
    <scope>NUCLEOTIDE SEQUENCE [LARGE SCALE GENOMIC DNA]</scope>
    <source>
        <strain evidence="10 11">DSM 16230</strain>
    </source>
</reference>
<dbReference type="InterPro" id="IPR003016">
    <property type="entry name" value="2-oxoA_DH_lipoyl-BS"/>
</dbReference>
<evidence type="ECO:0000256" key="4">
    <source>
        <dbReference type="ARBA" id="ARBA00022823"/>
    </source>
</evidence>
<comment type="cofactor">
    <cofactor evidence="1 6">
        <name>(R)-lipoate</name>
        <dbReference type="ChEBI" id="CHEBI:83088"/>
    </cofactor>
</comment>
<feature type="compositionally biased region" description="Basic and acidic residues" evidence="7">
    <location>
        <begin position="126"/>
        <end position="137"/>
    </location>
</feature>
<dbReference type="SUPFAM" id="SSF52777">
    <property type="entry name" value="CoA-dependent acyltransferases"/>
    <property type="match status" value="1"/>
</dbReference>
<evidence type="ECO:0000256" key="5">
    <source>
        <dbReference type="ARBA" id="ARBA00023315"/>
    </source>
</evidence>
<dbReference type="InterPro" id="IPR011053">
    <property type="entry name" value="Single_hybrid_motif"/>
</dbReference>
<dbReference type="InterPro" id="IPR000089">
    <property type="entry name" value="Biotin_lipoyl"/>
</dbReference>
<protein>
    <recommendedName>
        <fullName evidence="6">Dihydrolipoamide acetyltransferase component of pyruvate dehydrogenase complex</fullName>
        <ecNumber evidence="6">2.3.1.-</ecNumber>
    </recommendedName>
</protein>
<dbReference type="Gene3D" id="4.10.320.10">
    <property type="entry name" value="E3-binding domain"/>
    <property type="match status" value="1"/>
</dbReference>
<dbReference type="PANTHER" id="PTHR43178">
    <property type="entry name" value="DIHYDROLIPOAMIDE ACETYLTRANSFERASE COMPONENT OF PYRUVATE DEHYDROGENASE COMPLEX"/>
    <property type="match status" value="1"/>
</dbReference>
<proteinExistence type="inferred from homology"/>
<comment type="similarity">
    <text evidence="2 6">Belongs to the 2-oxoacid dehydrogenase family.</text>
</comment>
<sequence>MGKYQFKLPDIGEGISEGTVAQWYVKPGDELKEDDDLLEIENDKSVEEIPSPVAGKVKQILVNEGETAEVGQVLVEFEVAGAGNAEESAVPAATEKTEETPKEREKAPVESEENVQDPAHPAALADQKRAVQKDETTKTSIPATPDRSLPVLAMPAVRVYAREQGVDLAQVKGTGSHGHVTKADVEAFIKGGGQAAQAEQTEEKTGEQTQTQPATATAQWPETSEKMSGIRKATAKAMVRSKSEIPHVTVFDDVVVDKLWDHRKKYKTLAAEREIKLTFLAYVVKALACVMREFPVLNSKVDMEQHEIVYRNYINVGVATDTERGLFVPNIKHADQKSLFAIARLISENTQKAKDGKLSGTDMQHTGMSITNIGSIGGGFFTPVINWPEVAILGLGRITQEAVVEDGQVKSARVLKLSLSFDHRVIDGATAQRALNRLNELLSDPELLLMEG</sequence>
<feature type="compositionally biased region" description="Basic and acidic residues" evidence="7">
    <location>
        <begin position="95"/>
        <end position="109"/>
    </location>
</feature>
<keyword evidence="11" id="KW-1185">Reference proteome</keyword>
<dbReference type="FunFam" id="3.30.559.10:FF:000007">
    <property type="entry name" value="Dihydrolipoamide acetyltransferase component of pyruvate dehydrogenase complex"/>
    <property type="match status" value="1"/>
</dbReference>
<dbReference type="Pfam" id="PF00198">
    <property type="entry name" value="2-oxoacid_dh"/>
    <property type="match status" value="1"/>
</dbReference>
<dbReference type="GeneID" id="98309218"/>
<dbReference type="EMBL" id="AZFQ01000055">
    <property type="protein sequence ID" value="KRL96723.1"/>
    <property type="molecule type" value="Genomic_DNA"/>
</dbReference>
<dbReference type="PROSITE" id="PS00189">
    <property type="entry name" value="LIPOYL"/>
    <property type="match status" value="1"/>
</dbReference>
<dbReference type="Pfam" id="PF00364">
    <property type="entry name" value="Biotin_lipoyl"/>
    <property type="match status" value="1"/>
</dbReference>
<dbReference type="SUPFAM" id="SSF51230">
    <property type="entry name" value="Single hybrid motif"/>
    <property type="match status" value="1"/>
</dbReference>
<evidence type="ECO:0000313" key="11">
    <source>
        <dbReference type="Proteomes" id="UP000051166"/>
    </source>
</evidence>
<name>A0A0R1UZY0_9LACO</name>
<dbReference type="PATRIC" id="fig|1423801.4.peg.2045"/>
<feature type="domain" description="Lipoyl-binding" evidence="8">
    <location>
        <begin position="3"/>
        <end position="78"/>
    </location>
</feature>
<keyword evidence="4 6" id="KW-0450">Lipoyl</keyword>
<evidence type="ECO:0000313" key="10">
    <source>
        <dbReference type="EMBL" id="KRL96723.1"/>
    </source>
</evidence>
<evidence type="ECO:0000256" key="1">
    <source>
        <dbReference type="ARBA" id="ARBA00001938"/>
    </source>
</evidence>
<dbReference type="GO" id="GO:0031405">
    <property type="term" value="F:lipoic acid binding"/>
    <property type="evidence" value="ECO:0007669"/>
    <property type="project" value="TreeGrafter"/>
</dbReference>
<dbReference type="Gene3D" id="2.40.50.100">
    <property type="match status" value="1"/>
</dbReference>
<evidence type="ECO:0000256" key="2">
    <source>
        <dbReference type="ARBA" id="ARBA00007317"/>
    </source>
</evidence>
<evidence type="ECO:0000256" key="3">
    <source>
        <dbReference type="ARBA" id="ARBA00022679"/>
    </source>
</evidence>
<dbReference type="InterPro" id="IPR023213">
    <property type="entry name" value="CAT-like_dom_sf"/>
</dbReference>
<dbReference type="Gene3D" id="3.30.559.10">
    <property type="entry name" value="Chloramphenicol acetyltransferase-like domain"/>
    <property type="match status" value="1"/>
</dbReference>
<dbReference type="PROSITE" id="PS51826">
    <property type="entry name" value="PSBD"/>
    <property type="match status" value="1"/>
</dbReference>
<dbReference type="CDD" id="cd06849">
    <property type="entry name" value="lipoyl_domain"/>
    <property type="match status" value="1"/>
</dbReference>
<evidence type="ECO:0000256" key="7">
    <source>
        <dbReference type="SAM" id="MobiDB-lite"/>
    </source>
</evidence>
<keyword evidence="3 6" id="KW-0808">Transferase</keyword>
<dbReference type="InterPro" id="IPR004167">
    <property type="entry name" value="PSBD"/>
</dbReference>
<dbReference type="PROSITE" id="PS50968">
    <property type="entry name" value="BIOTINYL_LIPOYL"/>
    <property type="match status" value="1"/>
</dbReference>
<evidence type="ECO:0000259" key="9">
    <source>
        <dbReference type="PROSITE" id="PS51826"/>
    </source>
</evidence>
<keyword evidence="10" id="KW-0670">Pyruvate</keyword>
<dbReference type="STRING" id="1423801.FD50_GL002001"/>
<dbReference type="InterPro" id="IPR001078">
    <property type="entry name" value="2-oxoacid_DH_actylTfrase"/>
</dbReference>
<dbReference type="EC" id="2.3.1.-" evidence="6"/>
<organism evidence="10 11">
    <name type="scientific">Liquorilactobacillus satsumensis DSM 16230 = JCM 12392</name>
    <dbReference type="NCBI Taxonomy" id="1423801"/>
    <lineage>
        <taxon>Bacteria</taxon>
        <taxon>Bacillati</taxon>
        <taxon>Bacillota</taxon>
        <taxon>Bacilli</taxon>
        <taxon>Lactobacillales</taxon>
        <taxon>Lactobacillaceae</taxon>
        <taxon>Liquorilactobacillus</taxon>
    </lineage>
</organism>
<accession>A0A0R1UZY0</accession>
<dbReference type="InterPro" id="IPR050743">
    <property type="entry name" value="2-oxoacid_DH_E2_comp"/>
</dbReference>
<dbReference type="OrthoDB" id="9805770at2"/>
<feature type="region of interest" description="Disordered" evidence="7">
    <location>
        <begin position="84"/>
        <end position="147"/>
    </location>
</feature>